<dbReference type="OMA" id="AYNKSPQ"/>
<dbReference type="EMBL" id="GL883026">
    <property type="protein sequence ID" value="EGG15733.1"/>
    <property type="molecule type" value="Genomic_DNA"/>
</dbReference>
<organism evidence="2 3">
    <name type="scientific">Cavenderia fasciculata</name>
    <name type="common">Slime mold</name>
    <name type="synonym">Dictyostelium fasciculatum</name>
    <dbReference type="NCBI Taxonomy" id="261658"/>
    <lineage>
        <taxon>Eukaryota</taxon>
        <taxon>Amoebozoa</taxon>
        <taxon>Evosea</taxon>
        <taxon>Eumycetozoa</taxon>
        <taxon>Dictyostelia</taxon>
        <taxon>Acytosteliales</taxon>
        <taxon>Cavenderiaceae</taxon>
        <taxon>Cavenderia</taxon>
    </lineage>
</organism>
<dbReference type="OrthoDB" id="15568at2759"/>
<dbReference type="Pfam" id="PF00235">
    <property type="entry name" value="Profilin"/>
    <property type="match status" value="1"/>
</dbReference>
<gene>
    <name evidence="2" type="ORF">DFA_10575</name>
</gene>
<dbReference type="SUPFAM" id="SSF55770">
    <property type="entry name" value="Profilin (actin-binding protein)"/>
    <property type="match status" value="1"/>
</dbReference>
<evidence type="ECO:0008006" key="4">
    <source>
        <dbReference type="Google" id="ProtNLM"/>
    </source>
</evidence>
<dbReference type="RefSeq" id="XP_004354475.1">
    <property type="nucleotide sequence ID" value="XM_004354423.1"/>
</dbReference>
<sequence length="150" mass="17268">MTPIKVEEMSLTKKTINEQLIKDFLGNELFQSVLILGLDGKVYAYNKSPEPGEIDQIVKGFKSIKKMESFSLIGEKFIICIKDEKPTSKVYAQNDRLGCIVIQSKKAFIIGMFPKKLEVHPRICYLDNYCKQFDAQDYSYLNNQNIKIVM</sequence>
<evidence type="ECO:0000256" key="1">
    <source>
        <dbReference type="ARBA" id="ARBA00025549"/>
    </source>
</evidence>
<dbReference type="GO" id="GO:0003779">
    <property type="term" value="F:actin binding"/>
    <property type="evidence" value="ECO:0007669"/>
    <property type="project" value="InterPro"/>
</dbReference>
<dbReference type="Gene3D" id="3.30.450.30">
    <property type="entry name" value="Dynein light chain 2a, cytoplasmic"/>
    <property type="match status" value="1"/>
</dbReference>
<dbReference type="InterPro" id="IPR036140">
    <property type="entry name" value="PFN_sf"/>
</dbReference>
<reference evidence="3" key="1">
    <citation type="journal article" date="2011" name="Genome Res.">
        <title>Phylogeny-wide analysis of social amoeba genomes highlights ancient origins for complex intercellular communication.</title>
        <authorList>
            <person name="Heidel A.J."/>
            <person name="Lawal H.M."/>
            <person name="Felder M."/>
            <person name="Schilde C."/>
            <person name="Helps N.R."/>
            <person name="Tunggal B."/>
            <person name="Rivero F."/>
            <person name="John U."/>
            <person name="Schleicher M."/>
            <person name="Eichinger L."/>
            <person name="Platzer M."/>
            <person name="Noegel A.A."/>
            <person name="Schaap P."/>
            <person name="Gloeckner G."/>
        </authorList>
    </citation>
    <scope>NUCLEOTIDE SEQUENCE [LARGE SCALE GENOMIC DNA]</scope>
    <source>
        <strain evidence="3">SH3</strain>
    </source>
</reference>
<dbReference type="KEGG" id="dfa:DFA_10575"/>
<proteinExistence type="predicted"/>
<dbReference type="Proteomes" id="UP000007797">
    <property type="component" value="Unassembled WGS sequence"/>
</dbReference>
<accession>F4QAL4</accession>
<protein>
    <recommendedName>
        <fullName evidence="4">Profilin</fullName>
    </recommendedName>
</protein>
<comment type="function">
    <text evidence="1">Binds to actin and affects the structure of the cytoskeleton. At high concentrations, profilin prevents the polymerization of actin, whereas it enhances it at low concentrations. By binding to PIP2, it inhibits the formation of IP3 and DG.</text>
</comment>
<keyword evidence="3" id="KW-1185">Reference proteome</keyword>
<dbReference type="AlphaFoldDB" id="F4QAL4"/>
<name>F4QAL4_CACFS</name>
<dbReference type="GeneID" id="14867272"/>
<evidence type="ECO:0000313" key="3">
    <source>
        <dbReference type="Proteomes" id="UP000007797"/>
    </source>
</evidence>
<evidence type="ECO:0000313" key="2">
    <source>
        <dbReference type="EMBL" id="EGG15733.1"/>
    </source>
</evidence>
<dbReference type="InterPro" id="IPR048278">
    <property type="entry name" value="PFN"/>
</dbReference>